<dbReference type="InterPro" id="IPR016035">
    <property type="entry name" value="Acyl_Trfase/lysoPLipase"/>
</dbReference>
<gene>
    <name evidence="9" type="ORF">Salat_1403700</name>
</gene>
<dbReference type="EMBL" id="JACGWO010000005">
    <property type="protein sequence ID" value="KAK4426351.1"/>
    <property type="molecule type" value="Genomic_DNA"/>
</dbReference>
<comment type="function">
    <text evidence="7">Lipolytic acyl hydrolase (LAH).</text>
</comment>
<dbReference type="InterPro" id="IPR002641">
    <property type="entry name" value="PNPLA_dom"/>
</dbReference>
<dbReference type="SUPFAM" id="SSF52151">
    <property type="entry name" value="FabD/lysophospholipase-like"/>
    <property type="match status" value="1"/>
</dbReference>
<evidence type="ECO:0000256" key="2">
    <source>
        <dbReference type="ARBA" id="ARBA00022801"/>
    </source>
</evidence>
<dbReference type="Gene3D" id="3.40.1090.10">
    <property type="entry name" value="Cytosolic phospholipase A2 catalytic domain"/>
    <property type="match status" value="1"/>
</dbReference>
<feature type="short sequence motif" description="GXGXXG" evidence="6">
    <location>
        <begin position="18"/>
        <end position="23"/>
    </location>
</feature>
<feature type="active site" description="Proton acceptor" evidence="6">
    <location>
        <position position="205"/>
    </location>
</feature>
<keyword evidence="5 6" id="KW-0443">Lipid metabolism</keyword>
<organism evidence="9 10">
    <name type="scientific">Sesamum alatum</name>
    <dbReference type="NCBI Taxonomy" id="300844"/>
    <lineage>
        <taxon>Eukaryota</taxon>
        <taxon>Viridiplantae</taxon>
        <taxon>Streptophyta</taxon>
        <taxon>Embryophyta</taxon>
        <taxon>Tracheophyta</taxon>
        <taxon>Spermatophyta</taxon>
        <taxon>Magnoliopsida</taxon>
        <taxon>eudicotyledons</taxon>
        <taxon>Gunneridae</taxon>
        <taxon>Pentapetalae</taxon>
        <taxon>asterids</taxon>
        <taxon>lamiids</taxon>
        <taxon>Lamiales</taxon>
        <taxon>Pedaliaceae</taxon>
        <taxon>Sesamum</taxon>
    </lineage>
</organism>
<dbReference type="EC" id="3.1.1.-" evidence="7"/>
<sequence length="395" mass="43529">MAPNSRKGGIVTVLSIDGGGIRGIIPATILAFLESKLQERDGPDSRLADYFDIVAGTSTGGLLATMITAPDKEKRPMYAAKDIVNFYLQHCPRLFPGCSRHNLLKTFTNLFGPKYNGRYLRTLLREQLGELTIKETLTDLVIPTFDIKRLQPVIFTTTYAKEKAYRNAKLSDICIGTSAAPTFLPAHYFETNDERGNVTGYDLIDGGVAANNPTRIAISHISSGILAGDSEYVQMDPLDSSKILVLSLGTGIAKQAHEYNAETAARWGLLGWVYKKGNIPLLDVFGDASSDMVDIHVSTLFQSLHTKNNYLRIQDDTLCGDKCSLDMATPENLEALVEAANQLLKKGMSRVNLETGEFEEIEGEGTNEEALIRFARQLSEERELRLSNETLITID</sequence>
<evidence type="ECO:0000256" key="3">
    <source>
        <dbReference type="ARBA" id="ARBA00022821"/>
    </source>
</evidence>
<comment type="domain">
    <text evidence="7">The nitrogen atoms of the two glycine residues in the GGXR motif define the oxyanion hole, and stabilize the oxyanion that forms during the nucleophilic attack by the catalytic serine during substrate cleavage.</text>
</comment>
<proteinExistence type="inferred from homology"/>
<evidence type="ECO:0000256" key="5">
    <source>
        <dbReference type="ARBA" id="ARBA00023098"/>
    </source>
</evidence>
<dbReference type="GO" id="GO:0006952">
    <property type="term" value="P:defense response"/>
    <property type="evidence" value="ECO:0007669"/>
    <property type="project" value="UniProtKB-KW"/>
</dbReference>
<evidence type="ECO:0000256" key="6">
    <source>
        <dbReference type="PROSITE-ProRule" id="PRU01161"/>
    </source>
</evidence>
<reference evidence="9" key="2">
    <citation type="journal article" date="2024" name="Plant">
        <title>Genomic evolution and insights into agronomic trait innovations of Sesamum species.</title>
        <authorList>
            <person name="Miao H."/>
            <person name="Wang L."/>
            <person name="Qu L."/>
            <person name="Liu H."/>
            <person name="Sun Y."/>
            <person name="Le M."/>
            <person name="Wang Q."/>
            <person name="Wei S."/>
            <person name="Zheng Y."/>
            <person name="Lin W."/>
            <person name="Duan Y."/>
            <person name="Cao H."/>
            <person name="Xiong S."/>
            <person name="Wang X."/>
            <person name="Wei L."/>
            <person name="Li C."/>
            <person name="Ma Q."/>
            <person name="Ju M."/>
            <person name="Zhao R."/>
            <person name="Li G."/>
            <person name="Mu C."/>
            <person name="Tian Q."/>
            <person name="Mei H."/>
            <person name="Zhang T."/>
            <person name="Gao T."/>
            <person name="Zhang H."/>
        </authorList>
    </citation>
    <scope>NUCLEOTIDE SEQUENCE</scope>
    <source>
        <strain evidence="9">3651</strain>
    </source>
</reference>
<evidence type="ECO:0000259" key="8">
    <source>
        <dbReference type="PROSITE" id="PS51635"/>
    </source>
</evidence>
<feature type="domain" description="PNPLA" evidence="8">
    <location>
        <begin position="14"/>
        <end position="218"/>
    </location>
</feature>
<dbReference type="FunFam" id="3.40.1090.10:FF:000005">
    <property type="entry name" value="Patatin"/>
    <property type="match status" value="1"/>
</dbReference>
<feature type="short sequence motif" description="GXSXG" evidence="6">
    <location>
        <begin position="56"/>
        <end position="60"/>
    </location>
</feature>
<dbReference type="GO" id="GO:0016042">
    <property type="term" value="P:lipid catabolic process"/>
    <property type="evidence" value="ECO:0007669"/>
    <property type="project" value="UniProtKB-UniRule"/>
</dbReference>
<keyword evidence="2 6" id="KW-0378">Hydrolase</keyword>
<comment type="caution">
    <text evidence="9">The sequence shown here is derived from an EMBL/GenBank/DDBJ whole genome shotgun (WGS) entry which is preliminary data.</text>
</comment>
<evidence type="ECO:0000256" key="4">
    <source>
        <dbReference type="ARBA" id="ARBA00022963"/>
    </source>
</evidence>
<dbReference type="Pfam" id="PF01734">
    <property type="entry name" value="Patatin"/>
    <property type="match status" value="1"/>
</dbReference>
<dbReference type="PROSITE" id="PS51635">
    <property type="entry name" value="PNPLA"/>
    <property type="match status" value="1"/>
</dbReference>
<dbReference type="PANTHER" id="PTHR32176:SF99">
    <property type="entry name" value="PATATIN"/>
    <property type="match status" value="1"/>
</dbReference>
<evidence type="ECO:0000256" key="7">
    <source>
        <dbReference type="RuleBase" id="RU361262"/>
    </source>
</evidence>
<keyword evidence="10" id="KW-1185">Reference proteome</keyword>
<dbReference type="Proteomes" id="UP001293254">
    <property type="component" value="Unassembled WGS sequence"/>
</dbReference>
<name>A0AAE2CLA8_9LAMI</name>
<feature type="active site" description="Nucleophile" evidence="6">
    <location>
        <position position="58"/>
    </location>
</feature>
<dbReference type="GO" id="GO:0047372">
    <property type="term" value="F:monoacylglycerol lipase activity"/>
    <property type="evidence" value="ECO:0007669"/>
    <property type="project" value="TreeGrafter"/>
</dbReference>
<feature type="short sequence motif" description="DGA/G" evidence="6">
    <location>
        <begin position="205"/>
        <end position="207"/>
    </location>
</feature>
<comment type="similarity">
    <text evidence="1 7">Belongs to the patatin family.</text>
</comment>
<dbReference type="GO" id="GO:0004620">
    <property type="term" value="F:phospholipase activity"/>
    <property type="evidence" value="ECO:0007669"/>
    <property type="project" value="TreeGrafter"/>
</dbReference>
<protein>
    <recommendedName>
        <fullName evidence="7">Patatin</fullName>
        <ecNumber evidence="7">3.1.1.-</ecNumber>
    </recommendedName>
</protein>
<dbReference type="PANTHER" id="PTHR32176">
    <property type="entry name" value="XYLOSE ISOMERASE"/>
    <property type="match status" value="1"/>
</dbReference>
<reference evidence="9" key="1">
    <citation type="submission" date="2020-06" db="EMBL/GenBank/DDBJ databases">
        <authorList>
            <person name="Li T."/>
            <person name="Hu X."/>
            <person name="Zhang T."/>
            <person name="Song X."/>
            <person name="Zhang H."/>
            <person name="Dai N."/>
            <person name="Sheng W."/>
            <person name="Hou X."/>
            <person name="Wei L."/>
        </authorList>
    </citation>
    <scope>NUCLEOTIDE SEQUENCE</scope>
    <source>
        <strain evidence="9">3651</strain>
        <tissue evidence="9">Leaf</tissue>
    </source>
</reference>
<evidence type="ECO:0000313" key="9">
    <source>
        <dbReference type="EMBL" id="KAK4426351.1"/>
    </source>
</evidence>
<keyword evidence="3" id="KW-0611">Plant defense</keyword>
<evidence type="ECO:0000313" key="10">
    <source>
        <dbReference type="Proteomes" id="UP001293254"/>
    </source>
</evidence>
<evidence type="ECO:0000256" key="1">
    <source>
        <dbReference type="ARBA" id="ARBA00010240"/>
    </source>
</evidence>
<accession>A0AAE2CLA8</accession>
<dbReference type="AlphaFoldDB" id="A0AAE2CLA8"/>
<keyword evidence="4 6" id="KW-0442">Lipid degradation</keyword>